<keyword evidence="1" id="KW-0812">Transmembrane</keyword>
<reference evidence="2 3" key="1">
    <citation type="submission" date="2020-04" db="EMBL/GenBank/DDBJ databases">
        <title>Zoogloea sp. G-4-1-14 isolated from soil.</title>
        <authorList>
            <person name="Dahal R.H."/>
        </authorList>
    </citation>
    <scope>NUCLEOTIDE SEQUENCE [LARGE SCALE GENOMIC DNA]</scope>
    <source>
        <strain evidence="2 3">G-4-1-14</strain>
    </source>
</reference>
<dbReference type="Proteomes" id="UP000580043">
    <property type="component" value="Unassembled WGS sequence"/>
</dbReference>
<dbReference type="EMBL" id="JABBGA010000005">
    <property type="protein sequence ID" value="NML25916.1"/>
    <property type="molecule type" value="Genomic_DNA"/>
</dbReference>
<dbReference type="AlphaFoldDB" id="A0A848G4K3"/>
<protein>
    <submittedName>
        <fullName evidence="2">DUF2244 domain-containing protein</fullName>
    </submittedName>
</protein>
<keyword evidence="1" id="KW-1133">Transmembrane helix</keyword>
<proteinExistence type="predicted"/>
<evidence type="ECO:0000313" key="3">
    <source>
        <dbReference type="Proteomes" id="UP000580043"/>
    </source>
</evidence>
<comment type="caution">
    <text evidence="2">The sequence shown here is derived from an EMBL/GenBank/DDBJ whole genome shotgun (WGS) entry which is preliminary data.</text>
</comment>
<name>A0A848G4K3_9RHOO</name>
<evidence type="ECO:0000256" key="1">
    <source>
        <dbReference type="SAM" id="Phobius"/>
    </source>
</evidence>
<feature type="transmembrane region" description="Helical" evidence="1">
    <location>
        <begin position="29"/>
        <end position="47"/>
    </location>
</feature>
<dbReference type="RefSeq" id="WP_169145453.1">
    <property type="nucleotide sequence ID" value="NZ_JABBGA010000005.1"/>
</dbReference>
<keyword evidence="1" id="KW-0472">Membrane</keyword>
<sequence>MAITTIEAEGVHEWHARPNCSLTPFARRILIGGVILISLIVSGGFLLAGAWLVLPFAGLELAALFIALRILDRRDQSSETVRLEGSRLSVDSHLPGSDIHQDFTVGWARLSLEADNGSDPLVCIRSHGRCCRVGHLMTPEQRSQFYADLSRRLRS</sequence>
<accession>A0A848G4K3</accession>
<dbReference type="InterPro" id="IPR019253">
    <property type="entry name" value="DUF2244_TM"/>
</dbReference>
<evidence type="ECO:0000313" key="2">
    <source>
        <dbReference type="EMBL" id="NML25916.1"/>
    </source>
</evidence>
<keyword evidence="3" id="KW-1185">Reference proteome</keyword>
<organism evidence="2 3">
    <name type="scientific">Zoogloea dura</name>
    <dbReference type="NCBI Taxonomy" id="2728840"/>
    <lineage>
        <taxon>Bacteria</taxon>
        <taxon>Pseudomonadati</taxon>
        <taxon>Pseudomonadota</taxon>
        <taxon>Betaproteobacteria</taxon>
        <taxon>Rhodocyclales</taxon>
        <taxon>Zoogloeaceae</taxon>
        <taxon>Zoogloea</taxon>
    </lineage>
</organism>
<gene>
    <name evidence="2" type="ORF">HHL15_09200</name>
</gene>
<dbReference type="Pfam" id="PF10003">
    <property type="entry name" value="DUF2244"/>
    <property type="match status" value="1"/>
</dbReference>